<gene>
    <name evidence="2" type="ORF">Cni_G19689</name>
</gene>
<dbReference type="EMBL" id="CP136895">
    <property type="protein sequence ID" value="WOL10929.1"/>
    <property type="molecule type" value="Genomic_DNA"/>
</dbReference>
<evidence type="ECO:0000256" key="1">
    <source>
        <dbReference type="SAM" id="Phobius"/>
    </source>
</evidence>
<feature type="transmembrane region" description="Helical" evidence="1">
    <location>
        <begin position="6"/>
        <end position="30"/>
    </location>
</feature>
<dbReference type="AlphaFoldDB" id="A0AAQ3KLR5"/>
<evidence type="ECO:0000313" key="3">
    <source>
        <dbReference type="Proteomes" id="UP001327560"/>
    </source>
</evidence>
<organism evidence="2 3">
    <name type="scientific">Canna indica</name>
    <name type="common">Indian-shot</name>
    <dbReference type="NCBI Taxonomy" id="4628"/>
    <lineage>
        <taxon>Eukaryota</taxon>
        <taxon>Viridiplantae</taxon>
        <taxon>Streptophyta</taxon>
        <taxon>Embryophyta</taxon>
        <taxon>Tracheophyta</taxon>
        <taxon>Spermatophyta</taxon>
        <taxon>Magnoliopsida</taxon>
        <taxon>Liliopsida</taxon>
        <taxon>Zingiberales</taxon>
        <taxon>Cannaceae</taxon>
        <taxon>Canna</taxon>
    </lineage>
</organism>
<proteinExistence type="predicted"/>
<keyword evidence="1" id="KW-0472">Membrane</keyword>
<protein>
    <submittedName>
        <fullName evidence="2">Uncharacterized protein</fullName>
    </submittedName>
</protein>
<keyword evidence="1" id="KW-1133">Transmembrane helix</keyword>
<reference evidence="2 3" key="1">
    <citation type="submission" date="2023-10" db="EMBL/GenBank/DDBJ databases">
        <title>Chromosome-scale genome assembly provides insights into flower coloration mechanisms of Canna indica.</title>
        <authorList>
            <person name="Li C."/>
        </authorList>
    </citation>
    <scope>NUCLEOTIDE SEQUENCE [LARGE SCALE GENOMIC DNA]</scope>
    <source>
        <tissue evidence="2">Flower</tissue>
    </source>
</reference>
<keyword evidence="1" id="KW-0812">Transmembrane</keyword>
<keyword evidence="3" id="KW-1185">Reference proteome</keyword>
<sequence length="118" mass="12027">MFSGLPAMDVVAFECVVAAGFPSLGFLLWYHLSRAGIGLGHVGPDTSLTRVLGLTRVGTPSHGADRVRCSCASTRVADPGLLGAPPHVRLQVTSVVVPAPSLLGPGSAQLNGGLALEE</sequence>
<evidence type="ECO:0000313" key="2">
    <source>
        <dbReference type="EMBL" id="WOL10929.1"/>
    </source>
</evidence>
<accession>A0AAQ3KLR5</accession>
<dbReference type="Proteomes" id="UP001327560">
    <property type="component" value="Chromosome 6"/>
</dbReference>
<name>A0AAQ3KLR5_9LILI</name>